<organism evidence="1">
    <name type="scientific">Anguilla anguilla</name>
    <name type="common">European freshwater eel</name>
    <name type="synonym">Muraena anguilla</name>
    <dbReference type="NCBI Taxonomy" id="7936"/>
    <lineage>
        <taxon>Eukaryota</taxon>
        <taxon>Metazoa</taxon>
        <taxon>Chordata</taxon>
        <taxon>Craniata</taxon>
        <taxon>Vertebrata</taxon>
        <taxon>Euteleostomi</taxon>
        <taxon>Actinopterygii</taxon>
        <taxon>Neopterygii</taxon>
        <taxon>Teleostei</taxon>
        <taxon>Anguilliformes</taxon>
        <taxon>Anguillidae</taxon>
        <taxon>Anguilla</taxon>
    </lineage>
</organism>
<reference evidence="1" key="1">
    <citation type="submission" date="2014-11" db="EMBL/GenBank/DDBJ databases">
        <authorList>
            <person name="Amaro Gonzalez C."/>
        </authorList>
    </citation>
    <scope>NUCLEOTIDE SEQUENCE</scope>
</reference>
<protein>
    <submittedName>
        <fullName evidence="1">Uncharacterized protein</fullName>
    </submittedName>
</protein>
<proteinExistence type="predicted"/>
<accession>A0A0E9VJ46</accession>
<sequence>MKSLEACCNKEGSPIHAIGDGKRGFAVLYG</sequence>
<dbReference type="AlphaFoldDB" id="A0A0E9VJ46"/>
<dbReference type="EMBL" id="GBXM01030480">
    <property type="protein sequence ID" value="JAH78097.1"/>
    <property type="molecule type" value="Transcribed_RNA"/>
</dbReference>
<reference evidence="1" key="2">
    <citation type="journal article" date="2015" name="Fish Shellfish Immunol.">
        <title>Early steps in the European eel (Anguilla anguilla)-Vibrio vulnificus interaction in the gills: Role of the RtxA13 toxin.</title>
        <authorList>
            <person name="Callol A."/>
            <person name="Pajuelo D."/>
            <person name="Ebbesson L."/>
            <person name="Teles M."/>
            <person name="MacKenzie S."/>
            <person name="Amaro C."/>
        </authorList>
    </citation>
    <scope>NUCLEOTIDE SEQUENCE</scope>
</reference>
<evidence type="ECO:0000313" key="1">
    <source>
        <dbReference type="EMBL" id="JAH78097.1"/>
    </source>
</evidence>
<name>A0A0E9VJ46_ANGAN</name>